<dbReference type="RefSeq" id="WP_055059160.1">
    <property type="nucleotide sequence ID" value="NZ_CZBP01000001.1"/>
</dbReference>
<name>A0A174PG85_9FIRM</name>
<dbReference type="InterPro" id="IPR036908">
    <property type="entry name" value="RlpA-like_sf"/>
</dbReference>
<dbReference type="SUPFAM" id="SSF50685">
    <property type="entry name" value="Barwin-like endoglucanases"/>
    <property type="match status" value="1"/>
</dbReference>
<dbReference type="GO" id="GO:0019867">
    <property type="term" value="C:outer membrane"/>
    <property type="evidence" value="ECO:0007669"/>
    <property type="project" value="InterPro"/>
</dbReference>
<protein>
    <submittedName>
        <fullName evidence="3">Bacterial Ig-like domain (Group 2)</fullName>
    </submittedName>
</protein>
<dbReference type="InterPro" id="IPR008964">
    <property type="entry name" value="Invasin/intimin_cell_adhesion"/>
</dbReference>
<accession>A0A174PG85</accession>
<dbReference type="GO" id="GO:0009254">
    <property type="term" value="P:peptidoglycan turnover"/>
    <property type="evidence" value="ECO:0007669"/>
    <property type="project" value="InterPro"/>
</dbReference>
<organism evidence="3 4">
    <name type="scientific">Blautia obeum</name>
    <dbReference type="NCBI Taxonomy" id="40520"/>
    <lineage>
        <taxon>Bacteria</taxon>
        <taxon>Bacillati</taxon>
        <taxon>Bacillota</taxon>
        <taxon>Clostridia</taxon>
        <taxon>Lachnospirales</taxon>
        <taxon>Lachnospiraceae</taxon>
        <taxon>Blautia</taxon>
    </lineage>
</organism>
<dbReference type="InterPro" id="IPR010611">
    <property type="entry name" value="3D_dom"/>
</dbReference>
<dbReference type="EMBL" id="CZBP01000001">
    <property type="protein sequence ID" value="CUP60003.1"/>
    <property type="molecule type" value="Genomic_DNA"/>
</dbReference>
<reference evidence="3 4" key="1">
    <citation type="submission" date="2015-09" db="EMBL/GenBank/DDBJ databases">
        <authorList>
            <consortium name="Pathogen Informatics"/>
        </authorList>
    </citation>
    <scope>NUCLEOTIDE SEQUENCE [LARGE SCALE GENOMIC DNA]</scope>
    <source>
        <strain evidence="3 4">2789STDY5834957</strain>
    </source>
</reference>
<dbReference type="Gene3D" id="2.40.40.10">
    <property type="entry name" value="RlpA-like domain"/>
    <property type="match status" value="1"/>
</dbReference>
<proteinExistence type="predicted"/>
<feature type="domain" description="BIG2" evidence="2">
    <location>
        <begin position="37"/>
        <end position="110"/>
    </location>
</feature>
<dbReference type="Pfam" id="PF02368">
    <property type="entry name" value="Big_2"/>
    <property type="match status" value="2"/>
</dbReference>
<feature type="domain" description="BIG2" evidence="2">
    <location>
        <begin position="190"/>
        <end position="262"/>
    </location>
</feature>
<dbReference type="InterPro" id="IPR003343">
    <property type="entry name" value="Big_2"/>
</dbReference>
<evidence type="ECO:0000313" key="3">
    <source>
        <dbReference type="EMBL" id="CUP60003.1"/>
    </source>
</evidence>
<feature type="domain" description="BIG2" evidence="2">
    <location>
        <begin position="114"/>
        <end position="187"/>
    </location>
</feature>
<dbReference type="GO" id="GO:0004553">
    <property type="term" value="F:hydrolase activity, hydrolyzing O-glycosyl compounds"/>
    <property type="evidence" value="ECO:0007669"/>
    <property type="project" value="InterPro"/>
</dbReference>
<dbReference type="Proteomes" id="UP000095762">
    <property type="component" value="Unassembled WGS sequence"/>
</dbReference>
<keyword evidence="1" id="KW-0732">Signal</keyword>
<gene>
    <name evidence="3" type="ORF">ERS852569_00123</name>
</gene>
<evidence type="ECO:0000313" key="4">
    <source>
        <dbReference type="Proteomes" id="UP000095762"/>
    </source>
</evidence>
<dbReference type="Gene3D" id="2.60.40.1080">
    <property type="match status" value="3"/>
</dbReference>
<dbReference type="Pfam" id="PF06725">
    <property type="entry name" value="3D"/>
    <property type="match status" value="1"/>
</dbReference>
<feature type="signal peptide" evidence="1">
    <location>
        <begin position="1"/>
        <end position="25"/>
    </location>
</feature>
<dbReference type="CDD" id="cd22785">
    <property type="entry name" value="DPBB_MltA-like"/>
    <property type="match status" value="1"/>
</dbReference>
<dbReference type="SUPFAM" id="SSF49373">
    <property type="entry name" value="Invasin/intimin cell-adhesion fragments"/>
    <property type="match status" value="3"/>
</dbReference>
<sequence length="373" mass="40030">MKFSKSLLAVSMSAMMLFSSPVANTGLLAIQTVEAAVTKAPTLNKTSAAIYEGAAIQLSLRNAVASRISWRVSSPSILQITQKGYVKGVKAGTAYAYATYNKKTYRCKITVEANAKKIYLNKTSATLTEGDDFTLKLCNAPVSKVTFTSSNKLIATVDKSGSVWALRKGTVTITAKYNGKSYNCKVTIKPDTTPSLSFDHGSFAQNITKQIYLNNSTGSVIWTSSNPKVATISSTGLLKTLSGGNTTITAKYNGKKYTCKVDVSSKTLCVGDFFVSTYDRCIDCIDKGSTNSKNQPVGSTGRILKANKSIAVDPSVIPLGSKVWIDHKIYTADDTIKGLKGKKVAIYLGDTDSAHNKATSTKSLYTSAYIVKY</sequence>
<evidence type="ECO:0000259" key="2">
    <source>
        <dbReference type="SMART" id="SM00635"/>
    </source>
</evidence>
<feature type="chain" id="PRO_5038441586" evidence="1">
    <location>
        <begin position="26"/>
        <end position="373"/>
    </location>
</feature>
<dbReference type="SMART" id="SM00635">
    <property type="entry name" value="BID_2"/>
    <property type="match status" value="3"/>
</dbReference>
<evidence type="ECO:0000256" key="1">
    <source>
        <dbReference type="SAM" id="SignalP"/>
    </source>
</evidence>
<dbReference type="AlphaFoldDB" id="A0A174PG85"/>